<evidence type="ECO:0000256" key="11">
    <source>
        <dbReference type="ARBA" id="ARBA00023136"/>
    </source>
</evidence>
<keyword evidence="9" id="KW-0067">ATP-binding</keyword>
<keyword evidence="10" id="KW-1133">Transmembrane helix</keyword>
<keyword evidence="8" id="KW-0418">Kinase</keyword>
<evidence type="ECO:0000256" key="15">
    <source>
        <dbReference type="ARBA" id="ARBA00023180"/>
    </source>
</evidence>
<keyword evidence="12" id="KW-0829">Tyrosine-protein kinase</keyword>
<keyword evidence="7" id="KW-0547">Nucleotide-binding</keyword>
<keyword evidence="5" id="KW-0812">Transmembrane</keyword>
<keyword evidence="20" id="KW-1185">Reference proteome</keyword>
<comment type="caution">
    <text evidence="19">The sequence shown here is derived from an EMBL/GenBank/DDBJ whole genome shotgun (WGS) entry which is preliminary data.</text>
</comment>
<evidence type="ECO:0000256" key="7">
    <source>
        <dbReference type="ARBA" id="ARBA00022741"/>
    </source>
</evidence>
<keyword evidence="16" id="KW-0175">Coiled coil</keyword>
<evidence type="ECO:0000256" key="13">
    <source>
        <dbReference type="ARBA" id="ARBA00023157"/>
    </source>
</evidence>
<dbReference type="Proteomes" id="UP001470230">
    <property type="component" value="Unassembled WGS sequence"/>
</dbReference>
<organism evidence="19 20">
    <name type="scientific">Tritrichomonas musculus</name>
    <dbReference type="NCBI Taxonomy" id="1915356"/>
    <lineage>
        <taxon>Eukaryota</taxon>
        <taxon>Metamonada</taxon>
        <taxon>Parabasalia</taxon>
        <taxon>Tritrichomonadida</taxon>
        <taxon>Tritrichomonadidae</taxon>
        <taxon>Tritrichomonas</taxon>
    </lineage>
</organism>
<sequence>MDQSKEYINAIKPPIRVNKNLVYKGKTYPIDFSLFKKYSNYFYANKDKFKSIKDIELQLDNYEVTENDILMFIACCQSEPFEITDTNVFPLQQLSIQYEVSELNNFTSIYINKNKKTLIFQSLLYRMQNQNSMVNFDLSNDEKIIASNFFEYINDDQLISLPISVLYRIINDEALNLKTLDSTHQDQLFEFLFKYYSNIFDFNLINPKLLAKNASYLLNELNKLKIEYSQKCSDFESENQKQKELFESYIKSFNDSKIELIQSNNLLKEKIDNLEKEQNNKLIQLEEKLNEQAKKLERYTNIKVKSIKIISDSKFLLPGSKVTLTADVQPEFAFIDGVEWKIVQEVEGTVEIDSINNKKLVLKCLQRNKVTIIASSLDGSGVTDSKVLVSKFLKGTIEISVQQNQTIKGTIKVTEDGECKLDKSKSKFILNSNSSPHLGSNEYEDGSVLDSLIKEVSFAKPRGTYYLHVLIVDNGGNSNEIISQALTTNYIIYCFNSTGNVQSAEFAPGDYKLEVWGAQGGATYYCDKNVQGGNGGYSVGTIHLKKSTRLYINVGGQGGKSITEGQSGGGYNGGGAGYYHNNSGNVNNAYVGGGGGSTDIRINENSLYSRVIVAGGGGAAGYEQREIPGGFGGGACGESMQTHSNSDRRSNGGTQIAGGSSTYKSYAESGSFGQGGNGIGPWVAGGGGGWYGGSACLCGDAAGGSGWIYTESSLKEWKEGNQTDSSKWLLNPEYYLSDAKTIGGNQKIPSHDGKSQTVGNIGNGYAQITPL</sequence>
<keyword evidence="4" id="KW-0808">Transferase</keyword>
<evidence type="ECO:0000256" key="5">
    <source>
        <dbReference type="ARBA" id="ARBA00022692"/>
    </source>
</evidence>
<evidence type="ECO:0000256" key="4">
    <source>
        <dbReference type="ARBA" id="ARBA00022679"/>
    </source>
</evidence>
<accession>A0ABR2KZL4</accession>
<dbReference type="InterPro" id="IPR055163">
    <property type="entry name" value="ALK/LTK-like_GRD"/>
</dbReference>
<keyword evidence="3" id="KW-1003">Cell membrane</keyword>
<evidence type="ECO:0000256" key="6">
    <source>
        <dbReference type="ARBA" id="ARBA00022729"/>
    </source>
</evidence>
<feature type="region of interest" description="Disordered" evidence="17">
    <location>
        <begin position="633"/>
        <end position="657"/>
    </location>
</feature>
<evidence type="ECO:0000313" key="19">
    <source>
        <dbReference type="EMBL" id="KAK8896564.1"/>
    </source>
</evidence>
<evidence type="ECO:0000256" key="16">
    <source>
        <dbReference type="SAM" id="Coils"/>
    </source>
</evidence>
<feature type="coiled-coil region" evidence="16">
    <location>
        <begin position="218"/>
        <end position="302"/>
    </location>
</feature>
<evidence type="ECO:0000313" key="20">
    <source>
        <dbReference type="Proteomes" id="UP001470230"/>
    </source>
</evidence>
<evidence type="ECO:0000256" key="10">
    <source>
        <dbReference type="ARBA" id="ARBA00022989"/>
    </source>
</evidence>
<keyword evidence="14" id="KW-0675">Receptor</keyword>
<dbReference type="Pfam" id="PF12810">
    <property type="entry name" value="ALK_LTK_GRD"/>
    <property type="match status" value="1"/>
</dbReference>
<keyword evidence="15" id="KW-0325">Glycoprotein</keyword>
<name>A0ABR2KZL4_9EUKA</name>
<comment type="subcellular location">
    <subcellularLocation>
        <location evidence="1">Cell membrane</location>
        <topology evidence="1">Single-pass type I membrane protein</topology>
    </subcellularLocation>
</comment>
<reference evidence="19 20" key="1">
    <citation type="submission" date="2024-04" db="EMBL/GenBank/DDBJ databases">
        <title>Tritrichomonas musculus Genome.</title>
        <authorList>
            <person name="Alves-Ferreira E."/>
            <person name="Grigg M."/>
            <person name="Lorenzi H."/>
            <person name="Galac M."/>
        </authorList>
    </citation>
    <scope>NUCLEOTIDE SEQUENCE [LARGE SCALE GENOMIC DNA]</scope>
    <source>
        <strain evidence="19 20">EAF2021</strain>
    </source>
</reference>
<dbReference type="EC" id="2.7.10.1" evidence="2"/>
<proteinExistence type="predicted"/>
<protein>
    <recommendedName>
        <fullName evidence="2">receptor protein-tyrosine kinase</fullName>
        <ecNumber evidence="2">2.7.10.1</ecNumber>
    </recommendedName>
</protein>
<gene>
    <name evidence="19" type="ORF">M9Y10_014472</name>
</gene>
<keyword evidence="13" id="KW-1015">Disulfide bond</keyword>
<evidence type="ECO:0000256" key="8">
    <source>
        <dbReference type="ARBA" id="ARBA00022777"/>
    </source>
</evidence>
<evidence type="ECO:0000256" key="1">
    <source>
        <dbReference type="ARBA" id="ARBA00004251"/>
    </source>
</evidence>
<keyword evidence="11" id="KW-0472">Membrane</keyword>
<evidence type="ECO:0000256" key="3">
    <source>
        <dbReference type="ARBA" id="ARBA00022475"/>
    </source>
</evidence>
<evidence type="ECO:0000256" key="17">
    <source>
        <dbReference type="SAM" id="MobiDB-lite"/>
    </source>
</evidence>
<evidence type="ECO:0000256" key="12">
    <source>
        <dbReference type="ARBA" id="ARBA00023137"/>
    </source>
</evidence>
<evidence type="ECO:0000256" key="2">
    <source>
        <dbReference type="ARBA" id="ARBA00011902"/>
    </source>
</evidence>
<dbReference type="EMBL" id="JAPFFF010000002">
    <property type="protein sequence ID" value="KAK8896564.1"/>
    <property type="molecule type" value="Genomic_DNA"/>
</dbReference>
<evidence type="ECO:0000256" key="9">
    <source>
        <dbReference type="ARBA" id="ARBA00022840"/>
    </source>
</evidence>
<feature type="domain" description="ALK/LTK-like glycine-rich" evidence="18">
    <location>
        <begin position="504"/>
        <end position="770"/>
    </location>
</feature>
<evidence type="ECO:0000259" key="18">
    <source>
        <dbReference type="Pfam" id="PF12810"/>
    </source>
</evidence>
<dbReference type="Gene3D" id="2.60.40.1080">
    <property type="match status" value="1"/>
</dbReference>
<keyword evidence="6" id="KW-0732">Signal</keyword>
<evidence type="ECO:0000256" key="14">
    <source>
        <dbReference type="ARBA" id="ARBA00023170"/>
    </source>
</evidence>